<dbReference type="InterPro" id="IPR049354">
    <property type="entry name" value="GpP-like_N"/>
</dbReference>
<dbReference type="Gene3D" id="3.55.50.10">
    <property type="entry name" value="Baseplate protein-like domains"/>
    <property type="match status" value="1"/>
</dbReference>
<protein>
    <submittedName>
        <fullName evidence="4">Phage late control gene D protein (GPD)</fullName>
    </submittedName>
</protein>
<dbReference type="Proteomes" id="UP000184774">
    <property type="component" value="Unassembled WGS sequence"/>
</dbReference>
<dbReference type="InterPro" id="IPR053982">
    <property type="entry name" value="Gp44/GpP-like_C"/>
</dbReference>
<dbReference type="PIRSF" id="PIRSF004440">
    <property type="entry name" value="GpP"/>
    <property type="match status" value="1"/>
</dbReference>
<dbReference type="InterPro" id="IPR053981">
    <property type="entry name" value="Gp44/GpP-like_2nd"/>
</dbReference>
<dbReference type="SUPFAM" id="SSF69279">
    <property type="entry name" value="Phage tail proteins"/>
    <property type="match status" value="2"/>
</dbReference>
<feature type="domain" description="Baseplate hub protein gp44/GpP-like second" evidence="3">
    <location>
        <begin position="90"/>
        <end position="172"/>
    </location>
</feature>
<evidence type="ECO:0000313" key="4">
    <source>
        <dbReference type="EMBL" id="SIO94785.1"/>
    </source>
</evidence>
<organism evidence="4 5">
    <name type="scientific">Vibrio spartinae</name>
    <dbReference type="NCBI Taxonomy" id="1918945"/>
    <lineage>
        <taxon>Bacteria</taxon>
        <taxon>Pseudomonadati</taxon>
        <taxon>Pseudomonadota</taxon>
        <taxon>Gammaproteobacteria</taxon>
        <taxon>Vibrionales</taxon>
        <taxon>Vibrionaceae</taxon>
        <taxon>Vibrio</taxon>
    </lineage>
</organism>
<reference evidence="4 5" key="1">
    <citation type="submission" date="2016-12" db="EMBL/GenBank/DDBJ databases">
        <authorList>
            <person name="Song W.-J."/>
            <person name="Kurnit D.M."/>
        </authorList>
    </citation>
    <scope>NUCLEOTIDE SEQUENCE [LARGE SCALE GENOMIC DNA]</scope>
    <source>
        <strain evidence="4 5">CECT 9026</strain>
    </source>
</reference>
<gene>
    <name evidence="4" type="ORF">VSP9026_02515</name>
</gene>
<dbReference type="Gene3D" id="2.30.300.10">
    <property type="entry name" value="Baseplate protein-like domain - beta roll fold"/>
    <property type="match status" value="1"/>
</dbReference>
<dbReference type="Pfam" id="PF22255">
    <property type="entry name" value="Gp44-like_2nd"/>
    <property type="match status" value="1"/>
</dbReference>
<name>A0A1N6M5U1_9VIBR</name>
<evidence type="ECO:0000259" key="1">
    <source>
        <dbReference type="Pfam" id="PF21683"/>
    </source>
</evidence>
<dbReference type="EMBL" id="FSSB01000016">
    <property type="protein sequence ID" value="SIO94785.1"/>
    <property type="molecule type" value="Genomic_DNA"/>
</dbReference>
<proteinExistence type="predicted"/>
<dbReference type="Pfam" id="PF21929">
    <property type="entry name" value="GpP_4th"/>
    <property type="match status" value="1"/>
</dbReference>
<evidence type="ECO:0000259" key="2">
    <source>
        <dbReference type="Pfam" id="PF21929"/>
    </source>
</evidence>
<evidence type="ECO:0000259" key="3">
    <source>
        <dbReference type="Pfam" id="PF22255"/>
    </source>
</evidence>
<dbReference type="RefSeq" id="WP_074373309.1">
    <property type="nucleotide sequence ID" value="NZ_AP024907.1"/>
</dbReference>
<dbReference type="OrthoDB" id="9016931at2"/>
<dbReference type="Pfam" id="PF21683">
    <property type="entry name" value="GpP-like_1st"/>
    <property type="match status" value="1"/>
</dbReference>
<dbReference type="InterPro" id="IPR026276">
    <property type="entry name" value="Baseplate_GpP"/>
</dbReference>
<dbReference type="InterPro" id="IPR023399">
    <property type="entry name" value="Baseplate-like_2-layer_sand"/>
</dbReference>
<accession>A0A1N6M5U1</accession>
<dbReference type="AlphaFoldDB" id="A0A1N6M5U1"/>
<dbReference type="Gene3D" id="3.30.1920.10">
    <property type="entry name" value="Baseplate protein-like domains - 2 layer sandwich fold"/>
    <property type="match status" value="1"/>
</dbReference>
<feature type="domain" description="Baseplate hub protein gp44-like N-terminal" evidence="1">
    <location>
        <begin position="3"/>
        <end position="83"/>
    </location>
</feature>
<feature type="domain" description="Baseplate hub protein gp44/GpP-like C-terminal" evidence="2">
    <location>
        <begin position="250"/>
        <end position="337"/>
    </location>
</feature>
<sequence length="353" mass="38958">MDEVTVNSNGKTWHGWTDVSITRALKACAGEMRLSMTRQWHEVQPFNIKNGSPVTIEIGGEVVSTGYVSEFIPSYDAKTVRYELICHDKTVDLVECSVEHESGEWNNVTLDTLAREVAAPFSINVVVDADIGNVFKKVRLEQGETVFELLERLARQRGVLLTSNAQGNLVITTASTERLNVVLKLGQNIRAARGRFSSRERFSKVVVKGDAGSWSASIASETGGKAVIETDSGVARYRPHVVLMEEVFTAEDASRRGKWQISNALARSTTSEITVSGWRCGDNFTGDLWPLNKLLKVIDPIQSIDDEMLISSLTYSENDDGRVTILGLVPPEAMKVEAPKKVGKVKASWRKQS</sequence>
<evidence type="ECO:0000313" key="5">
    <source>
        <dbReference type="Proteomes" id="UP000184774"/>
    </source>
</evidence>